<accession>A0A7W7WEC7</accession>
<keyword evidence="2" id="KW-1185">Reference proteome</keyword>
<reference evidence="1 2" key="1">
    <citation type="submission" date="2020-08" db="EMBL/GenBank/DDBJ databases">
        <title>Sequencing the genomes of 1000 actinobacteria strains.</title>
        <authorList>
            <person name="Klenk H.-P."/>
        </authorList>
    </citation>
    <scope>NUCLEOTIDE SEQUENCE [LARGE SCALE GENOMIC DNA]</scope>
    <source>
        <strain evidence="1 2">DSM 43023</strain>
    </source>
</reference>
<evidence type="ECO:0000313" key="1">
    <source>
        <dbReference type="EMBL" id="MBB4943320.1"/>
    </source>
</evidence>
<comment type="caution">
    <text evidence="1">The sequence shown here is derived from an EMBL/GenBank/DDBJ whole genome shotgun (WGS) entry which is preliminary data.</text>
</comment>
<organism evidence="1 2">
    <name type="scientific">Streptosporangium album</name>
    <dbReference type="NCBI Taxonomy" id="47479"/>
    <lineage>
        <taxon>Bacteria</taxon>
        <taxon>Bacillati</taxon>
        <taxon>Actinomycetota</taxon>
        <taxon>Actinomycetes</taxon>
        <taxon>Streptosporangiales</taxon>
        <taxon>Streptosporangiaceae</taxon>
        <taxon>Streptosporangium</taxon>
    </lineage>
</organism>
<dbReference type="AlphaFoldDB" id="A0A7W7WEC7"/>
<dbReference type="Proteomes" id="UP000534286">
    <property type="component" value="Unassembled WGS sequence"/>
</dbReference>
<dbReference type="RefSeq" id="WP_184759177.1">
    <property type="nucleotide sequence ID" value="NZ_BAABEK010000056.1"/>
</dbReference>
<dbReference type="InterPro" id="IPR006311">
    <property type="entry name" value="TAT_signal"/>
</dbReference>
<dbReference type="EMBL" id="JACHJU010000005">
    <property type="protein sequence ID" value="MBB4943320.1"/>
    <property type="molecule type" value="Genomic_DNA"/>
</dbReference>
<proteinExistence type="predicted"/>
<sequence length="136" mass="14377">MTSKLSRDEKFQLGAARLTRRIGRRKFLGRSGAVAAAIAGFVVGVDAAPAFAHGTCNPPHGAYCRGCAASSACPSGFATCTPSYNRGCGLCPYSSGWWYTGTSPNRHKCRDCISTIYGPIGCSATWHCGCKSTTHY</sequence>
<name>A0A7W7WEC7_9ACTN</name>
<dbReference type="PROSITE" id="PS51318">
    <property type="entry name" value="TAT"/>
    <property type="match status" value="1"/>
</dbReference>
<evidence type="ECO:0000313" key="2">
    <source>
        <dbReference type="Proteomes" id="UP000534286"/>
    </source>
</evidence>
<gene>
    <name evidence="1" type="ORF">FHR32_007720</name>
</gene>
<protein>
    <submittedName>
        <fullName evidence="1">Uncharacterized protein</fullName>
    </submittedName>
</protein>